<dbReference type="Proteomes" id="UP001153269">
    <property type="component" value="Unassembled WGS sequence"/>
</dbReference>
<evidence type="ECO:0000313" key="3">
    <source>
        <dbReference type="Proteomes" id="UP001153269"/>
    </source>
</evidence>
<dbReference type="EMBL" id="CADEAL010003223">
    <property type="protein sequence ID" value="CAB1443892.1"/>
    <property type="molecule type" value="Genomic_DNA"/>
</dbReference>
<name>A0A9N7YZY3_PLEPL</name>
<proteinExistence type="predicted"/>
<evidence type="ECO:0000256" key="1">
    <source>
        <dbReference type="SAM" id="MobiDB-lite"/>
    </source>
</evidence>
<feature type="region of interest" description="Disordered" evidence="1">
    <location>
        <begin position="1"/>
        <end position="24"/>
    </location>
</feature>
<gene>
    <name evidence="2" type="ORF">PLEPLA_LOCUS31608</name>
</gene>
<feature type="region of interest" description="Disordered" evidence="1">
    <location>
        <begin position="173"/>
        <end position="192"/>
    </location>
</feature>
<comment type="caution">
    <text evidence="2">The sequence shown here is derived from an EMBL/GenBank/DDBJ whole genome shotgun (WGS) entry which is preliminary data.</text>
</comment>
<reference evidence="2" key="1">
    <citation type="submission" date="2020-03" db="EMBL/GenBank/DDBJ databases">
        <authorList>
            <person name="Weist P."/>
        </authorList>
    </citation>
    <scope>NUCLEOTIDE SEQUENCE</scope>
</reference>
<sequence>MSFHRASWYPSSDDTDSGTGTNRNLINQTSHVQKDQSLAFVGAVKCGDHPAEYTPQSSKDTTLLRTPAAISSSHDAKLSPESVWRNGLLTLRWILGRDPLMSYSALSHGREHRRPIHSWRAAASVLAEVGTTAPTMTQQMTPLVVSSFPPPTAFHWLHGPPLVLKGTTRTRARYSARKPATPPLPSSTATREGNNLEEAQSCMFTHPSFGVTCQTALATTTI</sequence>
<feature type="compositionally biased region" description="Polar residues" evidence="1">
    <location>
        <begin position="9"/>
        <end position="24"/>
    </location>
</feature>
<evidence type="ECO:0000313" key="2">
    <source>
        <dbReference type="EMBL" id="CAB1443892.1"/>
    </source>
</evidence>
<accession>A0A9N7YZY3</accession>
<keyword evidence="3" id="KW-1185">Reference proteome</keyword>
<dbReference type="AlphaFoldDB" id="A0A9N7YZY3"/>
<protein>
    <submittedName>
        <fullName evidence="2">Uncharacterized protein</fullName>
    </submittedName>
</protein>
<organism evidence="2 3">
    <name type="scientific">Pleuronectes platessa</name>
    <name type="common">European plaice</name>
    <dbReference type="NCBI Taxonomy" id="8262"/>
    <lineage>
        <taxon>Eukaryota</taxon>
        <taxon>Metazoa</taxon>
        <taxon>Chordata</taxon>
        <taxon>Craniata</taxon>
        <taxon>Vertebrata</taxon>
        <taxon>Euteleostomi</taxon>
        <taxon>Actinopterygii</taxon>
        <taxon>Neopterygii</taxon>
        <taxon>Teleostei</taxon>
        <taxon>Neoteleostei</taxon>
        <taxon>Acanthomorphata</taxon>
        <taxon>Carangaria</taxon>
        <taxon>Pleuronectiformes</taxon>
        <taxon>Pleuronectoidei</taxon>
        <taxon>Pleuronectidae</taxon>
        <taxon>Pleuronectes</taxon>
    </lineage>
</organism>